<gene>
    <name evidence="4" type="ORF">MAQ5080_03018</name>
</gene>
<sequence length="170" mass="17857">MKKVLAGVILTMTAASVSAANYYAPSDNLIGGLSYVSLSEDDVDVTVGALVGSIASQHNVTDQFSLVPELRLGAGVKDDKVVLGEVKLEYFAAISVKAQLDVTDSFYVYASPSYAYRSLEASSGIDIGSDSDFGIGAGAGFEFYPGVAAELSYERFSNFGVASFGLKFPM</sequence>
<evidence type="ECO:0000256" key="2">
    <source>
        <dbReference type="SAM" id="SignalP"/>
    </source>
</evidence>
<evidence type="ECO:0000313" key="4">
    <source>
        <dbReference type="EMBL" id="SBS34927.1"/>
    </source>
</evidence>
<feature type="signal peptide" evidence="2">
    <location>
        <begin position="1"/>
        <end position="19"/>
    </location>
</feature>
<dbReference type="OrthoDB" id="6336662at2"/>
<dbReference type="InterPro" id="IPR011250">
    <property type="entry name" value="OMP/PagP_B-barrel"/>
</dbReference>
<dbReference type="Gene3D" id="2.40.160.20">
    <property type="match status" value="1"/>
</dbReference>
<dbReference type="Pfam" id="PF13505">
    <property type="entry name" value="OMP_b-brl"/>
    <property type="match status" value="1"/>
</dbReference>
<accession>A0A1A8TNU5</accession>
<organism evidence="4 5">
    <name type="scientific">Marinomonas aquimarina</name>
    <dbReference type="NCBI Taxonomy" id="295068"/>
    <lineage>
        <taxon>Bacteria</taxon>
        <taxon>Pseudomonadati</taxon>
        <taxon>Pseudomonadota</taxon>
        <taxon>Gammaproteobacteria</taxon>
        <taxon>Oceanospirillales</taxon>
        <taxon>Oceanospirillaceae</taxon>
        <taxon>Marinomonas</taxon>
    </lineage>
</organism>
<dbReference type="STRING" id="295068.MAQ5080_03018"/>
<dbReference type="Proteomes" id="UP000092627">
    <property type="component" value="Unassembled WGS sequence"/>
</dbReference>
<evidence type="ECO:0000313" key="5">
    <source>
        <dbReference type="Proteomes" id="UP000092627"/>
    </source>
</evidence>
<name>A0A1A8TNU5_9GAMM</name>
<reference evidence="4 5" key="1">
    <citation type="submission" date="2016-06" db="EMBL/GenBank/DDBJ databases">
        <authorList>
            <person name="Kjaerup R.B."/>
            <person name="Dalgaard T.S."/>
            <person name="Juul-Madsen H.R."/>
        </authorList>
    </citation>
    <scope>NUCLEOTIDE SEQUENCE [LARGE SCALE GENOMIC DNA]</scope>
    <source>
        <strain evidence="4 5">CECT 5080</strain>
    </source>
</reference>
<dbReference type="RefSeq" id="WP_067211442.1">
    <property type="nucleotide sequence ID" value="NZ_FLOC01000019.1"/>
</dbReference>
<feature type="domain" description="Outer membrane protein beta-barrel" evidence="3">
    <location>
        <begin position="9"/>
        <end position="158"/>
    </location>
</feature>
<dbReference type="EMBL" id="FLOC01000019">
    <property type="protein sequence ID" value="SBS34927.1"/>
    <property type="molecule type" value="Genomic_DNA"/>
</dbReference>
<dbReference type="AlphaFoldDB" id="A0A1A8TNU5"/>
<feature type="chain" id="PRO_5008379166" description="Outer membrane protein beta-barrel domain-containing protein" evidence="2">
    <location>
        <begin position="20"/>
        <end position="170"/>
    </location>
</feature>
<keyword evidence="1 2" id="KW-0732">Signal</keyword>
<dbReference type="InterPro" id="IPR027385">
    <property type="entry name" value="Beta-barrel_OMP"/>
</dbReference>
<dbReference type="SUPFAM" id="SSF56925">
    <property type="entry name" value="OMPA-like"/>
    <property type="match status" value="1"/>
</dbReference>
<protein>
    <recommendedName>
        <fullName evidence="3">Outer membrane protein beta-barrel domain-containing protein</fullName>
    </recommendedName>
</protein>
<keyword evidence="5" id="KW-1185">Reference proteome</keyword>
<proteinExistence type="predicted"/>
<evidence type="ECO:0000256" key="1">
    <source>
        <dbReference type="ARBA" id="ARBA00022729"/>
    </source>
</evidence>
<evidence type="ECO:0000259" key="3">
    <source>
        <dbReference type="Pfam" id="PF13505"/>
    </source>
</evidence>